<dbReference type="PANTHER" id="PTHR43289">
    <property type="entry name" value="MITOGEN-ACTIVATED PROTEIN KINASE KINASE KINASE 20-RELATED"/>
    <property type="match status" value="1"/>
</dbReference>
<keyword evidence="1" id="KW-0808">Transferase</keyword>
<evidence type="ECO:0000313" key="7">
    <source>
        <dbReference type="EMBL" id="MBA0084449.1"/>
    </source>
</evidence>
<keyword evidence="8" id="KW-1185">Reference proteome</keyword>
<evidence type="ECO:0000256" key="2">
    <source>
        <dbReference type="ARBA" id="ARBA00022741"/>
    </source>
</evidence>
<dbReference type="PANTHER" id="PTHR43289:SF34">
    <property type="entry name" value="SERINE_THREONINE-PROTEIN KINASE YBDM-RELATED"/>
    <property type="match status" value="1"/>
</dbReference>
<sequence length="139" mass="15102">MPESQSLIGQAISHYRILEKLGGGGMGVVYKAEDTRLHRFVVLKFLLEGVAGGPHALARFQREAQAASALNHPNICTIYDVGERDGKAFIAMELLEGQTLKHRIASKAPPLEQVLDLGIEIADALDAAHSKGIIHRDIK</sequence>
<dbReference type="Proteomes" id="UP000567293">
    <property type="component" value="Unassembled WGS sequence"/>
</dbReference>
<comment type="caution">
    <text evidence="7">The sequence shown here is derived from an EMBL/GenBank/DDBJ whole genome shotgun (WGS) entry which is preliminary data.</text>
</comment>
<keyword evidence="2 5" id="KW-0547">Nucleotide-binding</keyword>
<feature type="domain" description="Protein kinase" evidence="6">
    <location>
        <begin position="15"/>
        <end position="139"/>
    </location>
</feature>
<dbReference type="Pfam" id="PF00069">
    <property type="entry name" value="Pkinase"/>
    <property type="match status" value="1"/>
</dbReference>
<dbReference type="AlphaFoldDB" id="A0A7V8SW17"/>
<evidence type="ECO:0000256" key="3">
    <source>
        <dbReference type="ARBA" id="ARBA00022777"/>
    </source>
</evidence>
<dbReference type="Gene3D" id="1.10.510.10">
    <property type="entry name" value="Transferase(Phosphotransferase) domain 1"/>
    <property type="match status" value="1"/>
</dbReference>
<dbReference type="SUPFAM" id="SSF56112">
    <property type="entry name" value="Protein kinase-like (PK-like)"/>
    <property type="match status" value="1"/>
</dbReference>
<dbReference type="Gene3D" id="3.30.200.20">
    <property type="entry name" value="Phosphorylase Kinase, domain 1"/>
    <property type="match status" value="1"/>
</dbReference>
<keyword evidence="7" id="KW-0723">Serine/threonine-protein kinase</keyword>
<dbReference type="PROSITE" id="PS00107">
    <property type="entry name" value="PROTEIN_KINASE_ATP"/>
    <property type="match status" value="1"/>
</dbReference>
<dbReference type="InterPro" id="IPR017441">
    <property type="entry name" value="Protein_kinase_ATP_BS"/>
</dbReference>
<organism evidence="7 8">
    <name type="scientific">Candidatus Acidiferrum panamense</name>
    <dbReference type="NCBI Taxonomy" id="2741543"/>
    <lineage>
        <taxon>Bacteria</taxon>
        <taxon>Pseudomonadati</taxon>
        <taxon>Acidobacteriota</taxon>
        <taxon>Terriglobia</taxon>
        <taxon>Candidatus Acidiferrales</taxon>
        <taxon>Candidatus Acidiferrum</taxon>
    </lineage>
</organism>
<accession>A0A7V8SW17</accession>
<dbReference type="GO" id="GO:0005524">
    <property type="term" value="F:ATP binding"/>
    <property type="evidence" value="ECO:0007669"/>
    <property type="project" value="UniProtKB-UniRule"/>
</dbReference>
<reference evidence="7" key="1">
    <citation type="submission" date="2020-06" db="EMBL/GenBank/DDBJ databases">
        <title>Legume-microbial interactions unlock mineral nutrients during tropical forest succession.</title>
        <authorList>
            <person name="Epihov D.Z."/>
        </authorList>
    </citation>
    <scope>NUCLEOTIDE SEQUENCE [LARGE SCALE GENOMIC DNA]</scope>
    <source>
        <strain evidence="7">Pan2503</strain>
    </source>
</reference>
<protein>
    <submittedName>
        <fullName evidence="7">Serine/threonine protein kinase</fullName>
    </submittedName>
</protein>
<evidence type="ECO:0000256" key="5">
    <source>
        <dbReference type="PROSITE-ProRule" id="PRU10141"/>
    </source>
</evidence>
<dbReference type="CDD" id="cd14014">
    <property type="entry name" value="STKc_PknB_like"/>
    <property type="match status" value="1"/>
</dbReference>
<evidence type="ECO:0000313" key="8">
    <source>
        <dbReference type="Proteomes" id="UP000567293"/>
    </source>
</evidence>
<dbReference type="InterPro" id="IPR011009">
    <property type="entry name" value="Kinase-like_dom_sf"/>
</dbReference>
<dbReference type="InterPro" id="IPR000719">
    <property type="entry name" value="Prot_kinase_dom"/>
</dbReference>
<keyword evidence="3 7" id="KW-0418">Kinase</keyword>
<feature type="binding site" evidence="5">
    <location>
        <position position="44"/>
    </location>
    <ligand>
        <name>ATP</name>
        <dbReference type="ChEBI" id="CHEBI:30616"/>
    </ligand>
</feature>
<proteinExistence type="predicted"/>
<feature type="non-terminal residue" evidence="7">
    <location>
        <position position="139"/>
    </location>
</feature>
<keyword evidence="4 5" id="KW-0067">ATP-binding</keyword>
<name>A0A7V8SW17_9BACT</name>
<evidence type="ECO:0000256" key="4">
    <source>
        <dbReference type="ARBA" id="ARBA00022840"/>
    </source>
</evidence>
<evidence type="ECO:0000256" key="1">
    <source>
        <dbReference type="ARBA" id="ARBA00022679"/>
    </source>
</evidence>
<dbReference type="EMBL" id="JACDQQ010000548">
    <property type="protein sequence ID" value="MBA0084449.1"/>
    <property type="molecule type" value="Genomic_DNA"/>
</dbReference>
<dbReference type="GO" id="GO:0004674">
    <property type="term" value="F:protein serine/threonine kinase activity"/>
    <property type="evidence" value="ECO:0007669"/>
    <property type="project" value="UniProtKB-KW"/>
</dbReference>
<gene>
    <name evidence="7" type="ORF">HRJ53_05600</name>
</gene>
<dbReference type="PROSITE" id="PS50011">
    <property type="entry name" value="PROTEIN_KINASE_DOM"/>
    <property type="match status" value="1"/>
</dbReference>
<dbReference type="SMART" id="SM00220">
    <property type="entry name" value="S_TKc"/>
    <property type="match status" value="1"/>
</dbReference>
<evidence type="ECO:0000259" key="6">
    <source>
        <dbReference type="PROSITE" id="PS50011"/>
    </source>
</evidence>